<comment type="caution">
    <text evidence="1">The sequence shown here is derived from an EMBL/GenBank/DDBJ whole genome shotgun (WGS) entry which is preliminary data.</text>
</comment>
<name>A0ABW2F2K4_9BACL</name>
<dbReference type="EMBL" id="JBHTAI010000001">
    <property type="protein sequence ID" value="MFC7147380.1"/>
    <property type="molecule type" value="Genomic_DNA"/>
</dbReference>
<dbReference type="Proteomes" id="UP001596378">
    <property type="component" value="Unassembled WGS sequence"/>
</dbReference>
<sequence>METLRAVEVHCYSLCIHILVEEALAWNACRLTLIDLFQDKRFGSLDESEQNRLVRMKAIARSMELAASRTEMNKGEKRGIGSVTLGR</sequence>
<evidence type="ECO:0000313" key="2">
    <source>
        <dbReference type="Proteomes" id="UP001596378"/>
    </source>
</evidence>
<protein>
    <submittedName>
        <fullName evidence="1">Uncharacterized protein</fullName>
    </submittedName>
</protein>
<gene>
    <name evidence="1" type="ORF">ACFQMJ_02435</name>
</gene>
<evidence type="ECO:0000313" key="1">
    <source>
        <dbReference type="EMBL" id="MFC7147380.1"/>
    </source>
</evidence>
<proteinExistence type="predicted"/>
<accession>A0ABW2F2K4</accession>
<keyword evidence="2" id="KW-1185">Reference proteome</keyword>
<organism evidence="1 2">
    <name type="scientific">Cohnella cellulosilytica</name>
    <dbReference type="NCBI Taxonomy" id="986710"/>
    <lineage>
        <taxon>Bacteria</taxon>
        <taxon>Bacillati</taxon>
        <taxon>Bacillota</taxon>
        <taxon>Bacilli</taxon>
        <taxon>Bacillales</taxon>
        <taxon>Paenibacillaceae</taxon>
        <taxon>Cohnella</taxon>
    </lineage>
</organism>
<reference evidence="2" key="1">
    <citation type="journal article" date="2019" name="Int. J. Syst. Evol. Microbiol.">
        <title>The Global Catalogue of Microorganisms (GCM) 10K type strain sequencing project: providing services to taxonomists for standard genome sequencing and annotation.</title>
        <authorList>
            <consortium name="The Broad Institute Genomics Platform"/>
            <consortium name="The Broad Institute Genome Sequencing Center for Infectious Disease"/>
            <person name="Wu L."/>
            <person name="Ma J."/>
        </authorList>
    </citation>
    <scope>NUCLEOTIDE SEQUENCE [LARGE SCALE GENOMIC DNA]</scope>
    <source>
        <strain evidence="2">KCTC 12907</strain>
    </source>
</reference>